<accession>A0A6L5Z584</accession>
<sequence length="551" mass="56814">MPDAEPARRVAIVGLGPRGLGAAEALAARAAETGTRVDLTAIDPGRWPGAGPNFRPDSSRLNLLNVPVHAIDLPPAAYPGASVPPFDRWPQRAGPDADRYPTRAELGRYLVARYEDLRRHPPQGLRITLLDDTALALAPDGGNWTLSTGSGRAGPFHEVLLTLGQPDTAADAQLARWREHAGRGNGTLCPAYPGAALSAAAAAWAGGTVAVRGLGLATLDVLRVLTLGQGGRFAAGRYCPSGREPARILPFSLDGQPPAPKPAGAALDATYDPTADETRAFAAALAEALRGPADAALDEICAALLPPVLRILAAGGAAADRGALARWLAVERDTPGAQEDRPAVQALAANIAIAAGKAPPDAGYAVGQLWRKWQTPLRQGFNPARIAPATAAAVIGFDEGLKRYSYGPPVASARELLALIEAGIVDLRAVEDPDIRLVADGWQLAEGDARMRAPVMVDAVLPSPSLEGAADPILSALRAAGRACPAVEGMGARIRADGGLVGSDGAVLPGLSLLGRMALGSVIAIDSIHDCFGAAAHRWADGVITRAAEAR</sequence>
<comment type="caution">
    <text evidence="2">The sequence shown here is derived from an EMBL/GenBank/DDBJ whole genome shotgun (WGS) entry which is preliminary data.</text>
</comment>
<dbReference type="RefSeq" id="WP_154448112.1">
    <property type="nucleotide sequence ID" value="NZ_WIND01000016.1"/>
</dbReference>
<dbReference type="Pfam" id="PF13454">
    <property type="entry name" value="NAD_binding_9"/>
    <property type="match status" value="1"/>
</dbReference>
<proteinExistence type="predicted"/>
<gene>
    <name evidence="2" type="ORF">GE300_16595</name>
</gene>
<reference evidence="2 3" key="1">
    <citation type="submission" date="2019-10" db="EMBL/GenBank/DDBJ databases">
        <title>Cognatihalovulum marinum gen. nov. sp. nov., a new member of the family Rhodobacteraceae isolated from deep seawater of the Northwest Indian Ocean.</title>
        <authorList>
            <person name="Ruan C."/>
            <person name="Wang J."/>
            <person name="Zheng X."/>
            <person name="Song L."/>
            <person name="Zhu Y."/>
            <person name="Huang Y."/>
            <person name="Lu Z."/>
            <person name="Du W."/>
            <person name="Huang L."/>
            <person name="Dai X."/>
        </authorList>
    </citation>
    <scope>NUCLEOTIDE SEQUENCE [LARGE SCALE GENOMIC DNA]</scope>
    <source>
        <strain evidence="2 3">2CG4</strain>
    </source>
</reference>
<dbReference type="Proteomes" id="UP000474957">
    <property type="component" value="Unassembled WGS sequence"/>
</dbReference>
<dbReference type="InterPro" id="IPR038732">
    <property type="entry name" value="HpyO/CreE_NAD-binding"/>
</dbReference>
<dbReference type="AlphaFoldDB" id="A0A6L5Z584"/>
<keyword evidence="3" id="KW-1185">Reference proteome</keyword>
<dbReference type="PANTHER" id="PTHR40254:SF1">
    <property type="entry name" value="BLR0577 PROTEIN"/>
    <property type="match status" value="1"/>
</dbReference>
<dbReference type="InterPro" id="IPR036188">
    <property type="entry name" value="FAD/NAD-bd_sf"/>
</dbReference>
<name>A0A6L5Z584_9RHOB</name>
<organism evidence="2 3">
    <name type="scientific">Halovulum marinum</name>
    <dbReference type="NCBI Taxonomy" id="2662447"/>
    <lineage>
        <taxon>Bacteria</taxon>
        <taxon>Pseudomonadati</taxon>
        <taxon>Pseudomonadota</taxon>
        <taxon>Alphaproteobacteria</taxon>
        <taxon>Rhodobacterales</taxon>
        <taxon>Paracoccaceae</taxon>
        <taxon>Halovulum</taxon>
    </lineage>
</organism>
<dbReference type="EMBL" id="WIND01000016">
    <property type="protein sequence ID" value="MSU91204.1"/>
    <property type="molecule type" value="Genomic_DNA"/>
</dbReference>
<evidence type="ECO:0000313" key="3">
    <source>
        <dbReference type="Proteomes" id="UP000474957"/>
    </source>
</evidence>
<feature type="domain" description="FAD-dependent urate hydroxylase HpyO/Asp monooxygenase CreE-like FAD/NAD(P)-binding" evidence="1">
    <location>
        <begin position="11"/>
        <end position="165"/>
    </location>
</feature>
<dbReference type="InterPro" id="IPR052189">
    <property type="entry name" value="L-asp_N-monooxygenase_NS-form"/>
</dbReference>
<evidence type="ECO:0000313" key="2">
    <source>
        <dbReference type="EMBL" id="MSU91204.1"/>
    </source>
</evidence>
<dbReference type="PRINTS" id="PR00419">
    <property type="entry name" value="ADXRDTASE"/>
</dbReference>
<dbReference type="SUPFAM" id="SSF51905">
    <property type="entry name" value="FAD/NAD(P)-binding domain"/>
    <property type="match status" value="1"/>
</dbReference>
<evidence type="ECO:0000259" key="1">
    <source>
        <dbReference type="Pfam" id="PF13454"/>
    </source>
</evidence>
<protein>
    <recommendedName>
        <fullName evidence="1">FAD-dependent urate hydroxylase HpyO/Asp monooxygenase CreE-like FAD/NAD(P)-binding domain-containing protein</fullName>
    </recommendedName>
</protein>
<dbReference type="PANTHER" id="PTHR40254">
    <property type="entry name" value="BLR0577 PROTEIN"/>
    <property type="match status" value="1"/>
</dbReference>